<dbReference type="EMBL" id="GBRH01171546">
    <property type="protein sequence ID" value="JAE26350.1"/>
    <property type="molecule type" value="Transcribed_RNA"/>
</dbReference>
<evidence type="ECO:0000313" key="1">
    <source>
        <dbReference type="EMBL" id="JAE26350.1"/>
    </source>
</evidence>
<organism evidence="1">
    <name type="scientific">Arundo donax</name>
    <name type="common">Giant reed</name>
    <name type="synonym">Donax arundinaceus</name>
    <dbReference type="NCBI Taxonomy" id="35708"/>
    <lineage>
        <taxon>Eukaryota</taxon>
        <taxon>Viridiplantae</taxon>
        <taxon>Streptophyta</taxon>
        <taxon>Embryophyta</taxon>
        <taxon>Tracheophyta</taxon>
        <taxon>Spermatophyta</taxon>
        <taxon>Magnoliopsida</taxon>
        <taxon>Liliopsida</taxon>
        <taxon>Poales</taxon>
        <taxon>Poaceae</taxon>
        <taxon>PACMAD clade</taxon>
        <taxon>Arundinoideae</taxon>
        <taxon>Arundineae</taxon>
        <taxon>Arundo</taxon>
    </lineage>
</organism>
<sequence>MQISVTESKPIFSEKNSHMRKCDKMKHHAGATINTMDQELRFYKICDQP</sequence>
<reference evidence="1" key="1">
    <citation type="submission" date="2014-09" db="EMBL/GenBank/DDBJ databases">
        <authorList>
            <person name="Magalhaes I.L.F."/>
            <person name="Oliveira U."/>
            <person name="Santos F.R."/>
            <person name="Vidigal T.H.D.A."/>
            <person name="Brescovit A.D."/>
            <person name="Santos A.J."/>
        </authorList>
    </citation>
    <scope>NUCLEOTIDE SEQUENCE</scope>
    <source>
        <tissue evidence="1">Shoot tissue taken approximately 20 cm above the soil surface</tissue>
    </source>
</reference>
<reference evidence="1" key="2">
    <citation type="journal article" date="2015" name="Data Brief">
        <title>Shoot transcriptome of the giant reed, Arundo donax.</title>
        <authorList>
            <person name="Barrero R.A."/>
            <person name="Guerrero F.D."/>
            <person name="Moolhuijzen P."/>
            <person name="Goolsby J.A."/>
            <person name="Tidwell J."/>
            <person name="Bellgard S.E."/>
            <person name="Bellgard M.I."/>
        </authorList>
    </citation>
    <scope>NUCLEOTIDE SEQUENCE</scope>
    <source>
        <tissue evidence="1">Shoot tissue taken approximately 20 cm above the soil surface</tissue>
    </source>
</reference>
<accession>A0A0A9GMI5</accession>
<protein>
    <submittedName>
        <fullName evidence="1">Uncharacterized protein</fullName>
    </submittedName>
</protein>
<dbReference type="AlphaFoldDB" id="A0A0A9GMI5"/>
<name>A0A0A9GMI5_ARUDO</name>
<proteinExistence type="predicted"/>